<dbReference type="SUPFAM" id="SSF103370">
    <property type="entry name" value="NinB"/>
    <property type="match status" value="1"/>
</dbReference>
<dbReference type="InterPro" id="IPR036619">
    <property type="entry name" value="NinB_sf"/>
</dbReference>
<protein>
    <submittedName>
        <fullName evidence="1">Recombinase NinB</fullName>
    </submittedName>
</protein>
<reference evidence="1" key="1">
    <citation type="submission" date="2020-04" db="EMBL/GenBank/DDBJ databases">
        <authorList>
            <person name="Chiriac C."/>
            <person name="Salcher M."/>
            <person name="Ghai R."/>
            <person name="Kavagutti S V."/>
        </authorList>
    </citation>
    <scope>NUCLEOTIDE SEQUENCE</scope>
</reference>
<sequence>MIYRLYGSRSNVLEAIKTAPEGYMVEVKEPNRTLEQNALLWALLRDVTKQVKWYDRRLTTHDWKAMFTASLKKSDVVPGIDGGFVVLGQSTSKMSKKEFSDLCELIYSFGAEHNVVWTEDEEYEDPSDYAGMGWIGKDGRP</sequence>
<gene>
    <name evidence="1" type="ORF">UFOVP577_32</name>
</gene>
<dbReference type="Gene3D" id="1.10.3790.10">
    <property type="entry name" value="NinB"/>
    <property type="match status" value="1"/>
</dbReference>
<dbReference type="InterPro" id="IPR008711">
    <property type="entry name" value="Recombinase_NinB"/>
</dbReference>
<dbReference type="EMBL" id="LR796547">
    <property type="protein sequence ID" value="CAB4150763.1"/>
    <property type="molecule type" value="Genomic_DNA"/>
</dbReference>
<name>A0A6J5N0L1_9CAUD</name>
<proteinExistence type="predicted"/>
<organism evidence="1">
    <name type="scientific">uncultured Caudovirales phage</name>
    <dbReference type="NCBI Taxonomy" id="2100421"/>
    <lineage>
        <taxon>Viruses</taxon>
        <taxon>Duplodnaviria</taxon>
        <taxon>Heunggongvirae</taxon>
        <taxon>Uroviricota</taxon>
        <taxon>Caudoviricetes</taxon>
        <taxon>Peduoviridae</taxon>
        <taxon>Maltschvirus</taxon>
        <taxon>Maltschvirus maltsch</taxon>
    </lineage>
</organism>
<accession>A0A6J5N0L1</accession>
<dbReference type="Pfam" id="PF05772">
    <property type="entry name" value="NinB"/>
    <property type="match status" value="1"/>
</dbReference>
<evidence type="ECO:0000313" key="1">
    <source>
        <dbReference type="EMBL" id="CAB4150763.1"/>
    </source>
</evidence>